<evidence type="ECO:0000313" key="1">
    <source>
        <dbReference type="EMBL" id="SFJ49836.1"/>
    </source>
</evidence>
<keyword evidence="2" id="KW-1185">Reference proteome</keyword>
<protein>
    <recommendedName>
        <fullName evidence="3">Pre-peptidase C-terminal domain-containing protein</fullName>
    </recommendedName>
</protein>
<reference evidence="1 2" key="1">
    <citation type="submission" date="2016-10" db="EMBL/GenBank/DDBJ databases">
        <authorList>
            <person name="de Groot N.N."/>
        </authorList>
    </citation>
    <scope>NUCLEOTIDE SEQUENCE [LARGE SCALE GENOMIC DNA]</scope>
    <source>
        <strain evidence="1 2">RK1</strain>
    </source>
</reference>
<evidence type="ECO:0008006" key="3">
    <source>
        <dbReference type="Google" id="ProtNLM"/>
    </source>
</evidence>
<dbReference type="RefSeq" id="WP_090629672.1">
    <property type="nucleotide sequence ID" value="NZ_PTJF01000010.1"/>
</dbReference>
<dbReference type="Proteomes" id="UP000198670">
    <property type="component" value="Unassembled WGS sequence"/>
</dbReference>
<dbReference type="AlphaFoldDB" id="A0A1I3RX34"/>
<accession>A0A1I3RX34</accession>
<dbReference type="Gene3D" id="2.60.120.380">
    <property type="match status" value="1"/>
</dbReference>
<proteinExistence type="predicted"/>
<sequence length="224" mass="24843">MKFFSLIILLWFATVPLGIAQKRAATAKVPPEIQTLKTMAYLTRYGHTHQDGLSFIQAARLLAKQPVEVIPNNQIEISLSDTSARLRQHPFMLNADTLLAWGRRLSQNNTAALTLADQVDWELGLRSRGRTEGPKTMAAQVKGGSSFATTWSFKGSEKAIVSVIGDGDNDLDLFVFDKHNNIIAQDDSHTDACEVQFTPSNKADYKIVVKNWGSSYSDFILITN</sequence>
<name>A0A1I3RX34_9SPHI</name>
<evidence type="ECO:0000313" key="2">
    <source>
        <dbReference type="Proteomes" id="UP000198670"/>
    </source>
</evidence>
<dbReference type="EMBL" id="FOQO01000010">
    <property type="protein sequence ID" value="SFJ49836.1"/>
    <property type="molecule type" value="Genomic_DNA"/>
</dbReference>
<organism evidence="1 2">
    <name type="scientific">Parapedobacter indicus</name>
    <dbReference type="NCBI Taxonomy" id="1477437"/>
    <lineage>
        <taxon>Bacteria</taxon>
        <taxon>Pseudomonadati</taxon>
        <taxon>Bacteroidota</taxon>
        <taxon>Sphingobacteriia</taxon>
        <taxon>Sphingobacteriales</taxon>
        <taxon>Sphingobacteriaceae</taxon>
        <taxon>Parapedobacter</taxon>
    </lineage>
</organism>
<dbReference type="STRING" id="1477437.SAMN05444682_110134"/>
<dbReference type="OrthoDB" id="1092590at2"/>
<gene>
    <name evidence="1" type="ORF">SAMN05444682_110134</name>
</gene>